<evidence type="ECO:0000313" key="4">
    <source>
        <dbReference type="EMBL" id="RKF13730.1"/>
    </source>
</evidence>
<evidence type="ECO:0000256" key="2">
    <source>
        <dbReference type="ARBA" id="ARBA00022801"/>
    </source>
</evidence>
<dbReference type="InterPro" id="IPR011059">
    <property type="entry name" value="Metal-dep_hydrolase_composite"/>
</dbReference>
<dbReference type="InterPro" id="IPR006680">
    <property type="entry name" value="Amidohydro-rel"/>
</dbReference>
<gene>
    <name evidence="4" type="ORF">DBZ36_18335</name>
</gene>
<dbReference type="Gene3D" id="2.30.40.10">
    <property type="entry name" value="Urease, subunit C, domain 1"/>
    <property type="match status" value="1"/>
</dbReference>
<dbReference type="RefSeq" id="WP_120356440.1">
    <property type="nucleotide sequence ID" value="NZ_RAQO01000010.1"/>
</dbReference>
<keyword evidence="5" id="KW-1185">Reference proteome</keyword>
<protein>
    <submittedName>
        <fullName evidence="4">Amidohydrolase</fullName>
    </submittedName>
</protein>
<evidence type="ECO:0000313" key="5">
    <source>
        <dbReference type="Proteomes" id="UP000286482"/>
    </source>
</evidence>
<dbReference type="InterPro" id="IPR050287">
    <property type="entry name" value="MTA/SAH_deaminase"/>
</dbReference>
<dbReference type="EMBL" id="RAQO01000010">
    <property type="protein sequence ID" value="RKF13730.1"/>
    <property type="molecule type" value="Genomic_DNA"/>
</dbReference>
<sequence length="456" mass="50185">MNYLIKNAQTIFQDSKLNSSTNANDIRISQGVITEIGTQLLPNTSQNERLINAKGCVVYPGFVNTHHHLAQSVLKGVPEGLNQDLGQWLAAVPYRFWPKIPPRLMYLSAKLGIYELIRSGATSCADHHYLYHANSSAEVEAALWQAASDMGIRFTLCRGGATQVGKHKGMSRLNLQPESIEQCLERMQDSLKHHDPSPLSMSRLCVAPTSLIHSASKHDLITLAQFARSNGLKLHSHLLEVEFDQQQALKNHQMSAIDYAHSCDWLGADVWFAHLVKADRQAIELLAQTNTGMSHCPTSNCRLGSGIAPAYAMDKAGINVSIGVDGSASSESGSMLQELNLAWLLQRAQHGAANVPLEQVVHWGTRNGAHSLGLKTGRLELGYAADLVIYDIEELRIASVHDQRLAPILCGEPTQVKYSFINGVPVIDKGLFTRFDPQELAAELKQEMRTFLATIE</sequence>
<comment type="caution">
    <text evidence="4">The sequence shown here is derived from an EMBL/GenBank/DDBJ whole genome shotgun (WGS) entry which is preliminary data.</text>
</comment>
<proteinExistence type="inferred from homology"/>
<dbReference type="SUPFAM" id="SSF51338">
    <property type="entry name" value="Composite domain of metallo-dependent hydrolases"/>
    <property type="match status" value="2"/>
</dbReference>
<keyword evidence="2 4" id="KW-0378">Hydrolase</keyword>
<dbReference type="NCBIfam" id="NF009059">
    <property type="entry name" value="PRK12393.1"/>
    <property type="match status" value="1"/>
</dbReference>
<dbReference type="Proteomes" id="UP000286482">
    <property type="component" value="Unassembled WGS sequence"/>
</dbReference>
<dbReference type="Pfam" id="PF01979">
    <property type="entry name" value="Amidohydro_1"/>
    <property type="match status" value="1"/>
</dbReference>
<dbReference type="AlphaFoldDB" id="A0A420E6P6"/>
<accession>A0A420E6P6</accession>
<comment type="similarity">
    <text evidence="1">Belongs to the metallo-dependent hydrolases superfamily. ATZ/TRZ family.</text>
</comment>
<name>A0A420E6P6_9ALTE</name>
<feature type="domain" description="Amidohydrolase-related" evidence="3">
    <location>
        <begin position="57"/>
        <end position="405"/>
    </location>
</feature>
<evidence type="ECO:0000259" key="3">
    <source>
        <dbReference type="Pfam" id="PF01979"/>
    </source>
</evidence>
<organism evidence="4 5">
    <name type="scientific">Alginatibacterium sediminis</name>
    <dbReference type="NCBI Taxonomy" id="2164068"/>
    <lineage>
        <taxon>Bacteria</taxon>
        <taxon>Pseudomonadati</taxon>
        <taxon>Pseudomonadota</taxon>
        <taxon>Gammaproteobacteria</taxon>
        <taxon>Alteromonadales</taxon>
        <taxon>Alteromonadaceae</taxon>
        <taxon>Alginatibacterium</taxon>
    </lineage>
</organism>
<dbReference type="GO" id="GO:0016810">
    <property type="term" value="F:hydrolase activity, acting on carbon-nitrogen (but not peptide) bonds"/>
    <property type="evidence" value="ECO:0007669"/>
    <property type="project" value="InterPro"/>
</dbReference>
<evidence type="ECO:0000256" key="1">
    <source>
        <dbReference type="ARBA" id="ARBA00006745"/>
    </source>
</evidence>
<dbReference type="OrthoDB" id="9807210at2"/>
<dbReference type="PANTHER" id="PTHR43794">
    <property type="entry name" value="AMINOHYDROLASE SSNA-RELATED"/>
    <property type="match status" value="1"/>
</dbReference>
<dbReference type="PANTHER" id="PTHR43794:SF11">
    <property type="entry name" value="AMIDOHYDROLASE-RELATED DOMAIN-CONTAINING PROTEIN"/>
    <property type="match status" value="1"/>
</dbReference>
<dbReference type="SUPFAM" id="SSF51556">
    <property type="entry name" value="Metallo-dependent hydrolases"/>
    <property type="match status" value="1"/>
</dbReference>
<dbReference type="Gene3D" id="3.20.20.140">
    <property type="entry name" value="Metal-dependent hydrolases"/>
    <property type="match status" value="1"/>
</dbReference>
<dbReference type="InterPro" id="IPR032466">
    <property type="entry name" value="Metal_Hydrolase"/>
</dbReference>
<dbReference type="CDD" id="cd01298">
    <property type="entry name" value="ATZ_TRZ_like"/>
    <property type="match status" value="1"/>
</dbReference>
<reference evidence="4 5" key="1">
    <citation type="submission" date="2018-09" db="EMBL/GenBank/DDBJ databases">
        <authorList>
            <person name="Wang Z."/>
        </authorList>
    </citation>
    <scope>NUCLEOTIDE SEQUENCE [LARGE SCALE GENOMIC DNA]</scope>
    <source>
        <strain evidence="4 5">ALS 81</strain>
    </source>
</reference>